<dbReference type="InterPro" id="IPR001878">
    <property type="entry name" value="Znf_CCHC"/>
</dbReference>
<dbReference type="GO" id="GO:0008270">
    <property type="term" value="F:zinc ion binding"/>
    <property type="evidence" value="ECO:0007669"/>
    <property type="project" value="UniProtKB-KW"/>
</dbReference>
<feature type="compositionally biased region" description="Pro residues" evidence="2">
    <location>
        <begin position="917"/>
        <end position="926"/>
    </location>
</feature>
<comment type="caution">
    <text evidence="4">The sequence shown here is derived from an EMBL/GenBank/DDBJ whole genome shotgun (WGS) entry which is preliminary data.</text>
</comment>
<evidence type="ECO:0000259" key="3">
    <source>
        <dbReference type="PROSITE" id="PS50158"/>
    </source>
</evidence>
<feature type="compositionally biased region" description="Polar residues" evidence="2">
    <location>
        <begin position="365"/>
        <end position="376"/>
    </location>
</feature>
<dbReference type="EMBL" id="CAJHNJ030000050">
    <property type="protein sequence ID" value="CAG9132557.1"/>
    <property type="molecule type" value="Genomic_DNA"/>
</dbReference>
<evidence type="ECO:0000313" key="4">
    <source>
        <dbReference type="EMBL" id="CAG9132557.1"/>
    </source>
</evidence>
<dbReference type="PANTHER" id="PTHR34239:SF2">
    <property type="entry name" value="TRANSPOSABLE ELEMENT P TRANSPOSASE_THAP9 CONSERVED DOMAIN-CONTAINING PROTEIN"/>
    <property type="match status" value="1"/>
</dbReference>
<dbReference type="SUPFAM" id="SSF57756">
    <property type="entry name" value="Retrovirus zinc finger-like domains"/>
    <property type="match status" value="1"/>
</dbReference>
<keyword evidence="1" id="KW-0862">Zinc</keyword>
<keyword evidence="5" id="KW-1185">Reference proteome</keyword>
<reference evidence="4" key="1">
    <citation type="submission" date="2020-11" db="EMBL/GenBank/DDBJ databases">
        <authorList>
            <person name="Whiteford S."/>
        </authorList>
    </citation>
    <scope>NUCLEOTIDE SEQUENCE</scope>
</reference>
<dbReference type="PANTHER" id="PTHR34239">
    <property type="entry name" value="APPLE DOMAIN-CONTAINING PROTEIN"/>
    <property type="match status" value="1"/>
</dbReference>
<protein>
    <submittedName>
        <fullName evidence="4">(diamondback moth) hypothetical protein</fullName>
    </submittedName>
</protein>
<evidence type="ECO:0000256" key="1">
    <source>
        <dbReference type="PROSITE-ProRule" id="PRU00047"/>
    </source>
</evidence>
<name>A0A8S4FZR0_PLUXY</name>
<dbReference type="Proteomes" id="UP000653454">
    <property type="component" value="Unassembled WGS sequence"/>
</dbReference>
<dbReference type="InterPro" id="IPR021109">
    <property type="entry name" value="Peptidase_aspartic_dom_sf"/>
</dbReference>
<feature type="region of interest" description="Disordered" evidence="2">
    <location>
        <begin position="334"/>
        <end position="376"/>
    </location>
</feature>
<dbReference type="Gene3D" id="2.40.70.10">
    <property type="entry name" value="Acid Proteases"/>
    <property type="match status" value="1"/>
</dbReference>
<accession>A0A8S4FZR0</accession>
<sequence length="941" mass="106911">MNKEESRSRSRSMRADATADASGGLVSTRRSRSRSPVLGRQLNRRKSTNACHHVAVTAEVHSQQQSRGRTRSRSPYTYRIRYRRSRSRHSRGRRSRSSSRHVGSRESTRRPNSNDRRGHSYVRSRSRSMLRKSRSPSHESRCSMKNYDNMQSMFFQKFLEVMNNIKPNSDSDKFPNLNVVPDFDPLNKEQTVDNWIHKVDECAQIYGWSDRQIVHYAMPKLVGIAKTWYQGLPSLLYTWTEWQVKLRESFPTRENYADLLSEMLNKRARYGESLDLYYYSKMNLLNRCDITGKRAVDCLLAGIDDRNVRVGGQSAEFKEPEQVLKFLKSIKVGQDKTNNDSSRNRDIEKRHNNRSNNNSDRLINKPSTSQRPNPNTNGACYNCNEKGHPFFRCPKPKLLCTNCKWLGHTDADCPKLKQGAVTENKSKNVLTVETGRNTSLKYKIPIKINGNLLNCIIDLGSEGTLIQLSEAKRLQLQWQNVEGPLLKGIGNVAYLPVGSLYATVEVQGIVEHNVHILVVDDHVIPCSLLLGHTFTERPSIKIIKTDTDVIFQQSAHASTLKMPKRTAEEKIERYNRKIQRLQEKQQTKRTCSRRIISSDSEDEQLQEPEEVVNTNEAYIYEESIPEIAYYEPLPGSSTAEDAIQPAAPAVIETVAPASATADPSTVECPVEEATSEIIVDPELLAALGDSTAESPEYGPKILENLAMLWNPLLKNGMSKEYKEKLFENYPIPDNCRLLQAPKLNAEMSPTVLSDMVRNRDKKLMHFQQQLGHGVTAVNRAMDILLKTDNKAEALKHLSDSCRILSDFHSMFTQYRVKLINPSLDKSFLAIVQDTERDETLFGNTLGEKIRASGTIHKQGLQIKKNVPNQNKPMPSTSGRPNQGNWSGPPPRYHQPTNRGGRGGPRRPIMSVVRRPYPYHPPAPPAPQARMPFSNRPRAPFQ</sequence>
<dbReference type="CDD" id="cd00303">
    <property type="entry name" value="retropepsin_like"/>
    <property type="match status" value="1"/>
</dbReference>
<dbReference type="AlphaFoldDB" id="A0A8S4FZR0"/>
<proteinExistence type="predicted"/>
<feature type="region of interest" description="Disordered" evidence="2">
    <location>
        <begin position="856"/>
        <end position="941"/>
    </location>
</feature>
<feature type="compositionally biased region" description="Basic and acidic residues" evidence="2">
    <location>
        <begin position="103"/>
        <end position="118"/>
    </location>
</feature>
<feature type="domain" description="CCHC-type" evidence="3">
    <location>
        <begin position="380"/>
        <end position="395"/>
    </location>
</feature>
<evidence type="ECO:0000313" key="5">
    <source>
        <dbReference type="Proteomes" id="UP000653454"/>
    </source>
</evidence>
<dbReference type="PROSITE" id="PS50158">
    <property type="entry name" value="ZF_CCHC"/>
    <property type="match status" value="1"/>
</dbReference>
<feature type="compositionally biased region" description="Basic and acidic residues" evidence="2">
    <location>
        <begin position="334"/>
        <end position="350"/>
    </location>
</feature>
<feature type="compositionally biased region" description="Low complexity" evidence="2">
    <location>
        <begin position="62"/>
        <end position="79"/>
    </location>
</feature>
<dbReference type="Pfam" id="PF13650">
    <property type="entry name" value="Asp_protease_2"/>
    <property type="match status" value="1"/>
</dbReference>
<organism evidence="4 5">
    <name type="scientific">Plutella xylostella</name>
    <name type="common">Diamondback moth</name>
    <name type="synonym">Plutella maculipennis</name>
    <dbReference type="NCBI Taxonomy" id="51655"/>
    <lineage>
        <taxon>Eukaryota</taxon>
        <taxon>Metazoa</taxon>
        <taxon>Ecdysozoa</taxon>
        <taxon>Arthropoda</taxon>
        <taxon>Hexapoda</taxon>
        <taxon>Insecta</taxon>
        <taxon>Pterygota</taxon>
        <taxon>Neoptera</taxon>
        <taxon>Endopterygota</taxon>
        <taxon>Lepidoptera</taxon>
        <taxon>Glossata</taxon>
        <taxon>Ditrysia</taxon>
        <taxon>Yponomeutoidea</taxon>
        <taxon>Plutellidae</taxon>
        <taxon>Plutella</taxon>
    </lineage>
</organism>
<feature type="compositionally biased region" description="Polar residues" evidence="2">
    <location>
        <begin position="866"/>
        <end position="885"/>
    </location>
</feature>
<feature type="compositionally biased region" description="Basic residues" evidence="2">
    <location>
        <begin position="80"/>
        <end position="99"/>
    </location>
</feature>
<feature type="region of interest" description="Disordered" evidence="2">
    <location>
        <begin position="1"/>
        <end position="143"/>
    </location>
</feature>
<keyword evidence="1" id="KW-0863">Zinc-finger</keyword>
<feature type="compositionally biased region" description="Basic residues" evidence="2">
    <location>
        <begin position="119"/>
        <end position="135"/>
    </location>
</feature>
<keyword evidence="1" id="KW-0479">Metal-binding</keyword>
<dbReference type="Gene3D" id="4.10.60.10">
    <property type="entry name" value="Zinc finger, CCHC-type"/>
    <property type="match status" value="1"/>
</dbReference>
<dbReference type="GO" id="GO:0003676">
    <property type="term" value="F:nucleic acid binding"/>
    <property type="evidence" value="ECO:0007669"/>
    <property type="project" value="InterPro"/>
</dbReference>
<dbReference type="InterPro" id="IPR036875">
    <property type="entry name" value="Znf_CCHC_sf"/>
</dbReference>
<gene>
    <name evidence="4" type="ORF">PLXY2_LOCUS10816</name>
</gene>
<evidence type="ECO:0000256" key="2">
    <source>
        <dbReference type="SAM" id="MobiDB-lite"/>
    </source>
</evidence>
<dbReference type="SMART" id="SM00343">
    <property type="entry name" value="ZnF_C2HC"/>
    <property type="match status" value="2"/>
</dbReference>